<name>A0A108T6R4_BACSE</name>
<comment type="caution">
    <text evidence="3">The sequence shown here is derived from an EMBL/GenBank/DDBJ whole genome shotgun (WGS) entry which is preliminary data.</text>
</comment>
<dbReference type="EMBL" id="LRGC01000009">
    <property type="protein sequence ID" value="KWR54263.1"/>
    <property type="molecule type" value="Genomic_DNA"/>
</dbReference>
<reference evidence="3 4" key="1">
    <citation type="journal article" date="2016" name="BMC Genomics">
        <title>Type VI secretion systems of human gut Bacteroidales segregate into three genetic architectures, two of which are contained on mobile genetic elements.</title>
        <authorList>
            <person name="Coyne M.J."/>
            <person name="Roelofs K.G."/>
            <person name="Comstock L.E."/>
        </authorList>
    </citation>
    <scope>NUCLEOTIDE SEQUENCE [LARGE SCALE GENOMIC DNA]</scope>
    <source>
        <strain evidence="3 4">CL09T03C01</strain>
    </source>
</reference>
<dbReference type="InterPro" id="IPR001611">
    <property type="entry name" value="Leu-rich_rpt"/>
</dbReference>
<proteinExistence type="predicted"/>
<reference evidence="3" key="2">
    <citation type="submission" date="2016-01" db="EMBL/GenBank/DDBJ databases">
        <authorList>
            <person name="McClelland M."/>
            <person name="Jain A."/>
            <person name="Saraogi P."/>
            <person name="Mendelson R."/>
            <person name="Westerman R."/>
            <person name="SanMiguel P."/>
            <person name="Csonka L."/>
        </authorList>
    </citation>
    <scope>NUCLEOTIDE SEQUENCE</scope>
    <source>
        <strain evidence="3">CL09T03C01</strain>
    </source>
</reference>
<evidence type="ECO:0000313" key="4">
    <source>
        <dbReference type="Proteomes" id="UP000056419"/>
    </source>
</evidence>
<dbReference type="Gene3D" id="2.60.40.10">
    <property type="entry name" value="Immunoglobulins"/>
    <property type="match status" value="1"/>
</dbReference>
<dbReference type="PANTHER" id="PTHR48057">
    <property type="entry name" value="LEUCINE-RICH REPEAT SERINE/THREONINE-PROTEIN KINASE 1"/>
    <property type="match status" value="1"/>
</dbReference>
<dbReference type="AlphaFoldDB" id="A0A108T6R4"/>
<dbReference type="Proteomes" id="UP000056419">
    <property type="component" value="Unassembled WGS sequence"/>
</dbReference>
<dbReference type="Pfam" id="PF13004">
    <property type="entry name" value="BACON"/>
    <property type="match status" value="1"/>
</dbReference>
<dbReference type="RefSeq" id="WP_060386053.1">
    <property type="nucleotide sequence ID" value="NZ_CAXSRQ010000001.1"/>
</dbReference>
<dbReference type="PANTHER" id="PTHR48057:SF29">
    <property type="entry name" value="OS02G0609900 PROTEIN"/>
    <property type="match status" value="1"/>
</dbReference>
<dbReference type="InterPro" id="IPR032675">
    <property type="entry name" value="LRR_dom_sf"/>
</dbReference>
<reference evidence="2 5" key="3">
    <citation type="journal article" date="2019" name="Nat. Med.">
        <title>A library of human gut bacterial isolates paired with longitudinal multiomics data enables mechanistic microbiome research.</title>
        <authorList>
            <person name="Poyet M."/>
            <person name="Groussin M."/>
            <person name="Gibbons S.M."/>
            <person name="Avila-Pacheco J."/>
            <person name="Jiang X."/>
            <person name="Kearney S.M."/>
            <person name="Perrotta A.R."/>
            <person name="Berdy B."/>
            <person name="Zhao S."/>
            <person name="Lieberman T.D."/>
            <person name="Swanson P.K."/>
            <person name="Smith M."/>
            <person name="Roesemann S."/>
            <person name="Alexander J.E."/>
            <person name="Rich S.A."/>
            <person name="Livny J."/>
            <person name="Vlamakis H."/>
            <person name="Clish C."/>
            <person name="Bullock K."/>
            <person name="Deik A."/>
            <person name="Scott J."/>
            <person name="Pierce K.A."/>
            <person name="Xavier R.J."/>
            <person name="Alm E.J."/>
        </authorList>
    </citation>
    <scope>NUCLEOTIDE SEQUENCE [LARGE SCALE GENOMIC DNA]</scope>
    <source>
        <strain evidence="2 5">BIOML-A6</strain>
    </source>
</reference>
<dbReference type="Gene3D" id="3.80.10.10">
    <property type="entry name" value="Ribonuclease Inhibitor"/>
    <property type="match status" value="2"/>
</dbReference>
<evidence type="ECO:0000313" key="2">
    <source>
        <dbReference type="EMBL" id="KAB5315154.1"/>
    </source>
</evidence>
<dbReference type="PROSITE" id="PS51450">
    <property type="entry name" value="LRR"/>
    <property type="match status" value="1"/>
</dbReference>
<gene>
    <name evidence="3" type="ORF">AA415_02206</name>
    <name evidence="2" type="ORF">F9958_06265</name>
</gene>
<sequence>MKLNILNYKHVLAIAFMGLAVCISSCKDDEEGITGFRLDKESIELPDNGGEVALQISTNERWTASSDADWYMITPANGEGSAVCVVKADSSYMYTQREGLITFRTVSGEYTVKIQQGGYERAIKFESLQDDTLHVPHYKPLDEAYVDIEATANVSYKVVIPETAREWLYFKDENSPKYEEEFNAETTIPRKQKVRLYFKTHIEWDSERRADLQYIETGRTDGIVSEVGVIQEKAPRIIPSRTGDSLALLTVARMLNVGVPWNTSRPITHWNNVKTRPVTYTYNDGTIEEERTEERVVGFTLSMIETKESLPDQLKYLDQLETLAITSNSNSYIKEIELGDVVTTLKKLKSLSLFGYGISKLPASIGDMENLEELNLSANTFQSLDDVIKPLKNLGPKLKYLNLASCRIVDGDATKNLADTPNGIDPVSGRHIGLTGTLPKEIFTYFPNMEYLNLSYNYLHGQVPDLAKTDFEGGEILPKLKYLSINLNRFTGKLPQWMVNHEYRGCWGAAILILNQEGRDYEGDLAGFDNEREFTDNMPDCPTDEEEEAQLLNLPILNDAEKAAAAEFSAKYPWEKYGNNCPIYGNWRYYNRIK</sequence>
<dbReference type="InterPro" id="IPR013783">
    <property type="entry name" value="Ig-like_fold"/>
</dbReference>
<feature type="domain" description="BACON" evidence="1">
    <location>
        <begin position="61"/>
        <end position="116"/>
    </location>
</feature>
<dbReference type="InterPro" id="IPR024361">
    <property type="entry name" value="BACON"/>
</dbReference>
<organism evidence="3 4">
    <name type="scientific">Bacteroides stercoris</name>
    <dbReference type="NCBI Taxonomy" id="46506"/>
    <lineage>
        <taxon>Bacteria</taxon>
        <taxon>Pseudomonadati</taxon>
        <taxon>Bacteroidota</taxon>
        <taxon>Bacteroidia</taxon>
        <taxon>Bacteroidales</taxon>
        <taxon>Bacteroidaceae</taxon>
        <taxon>Bacteroides</taxon>
    </lineage>
</organism>
<dbReference type="CDD" id="cd14948">
    <property type="entry name" value="BACON"/>
    <property type="match status" value="1"/>
</dbReference>
<evidence type="ECO:0000313" key="5">
    <source>
        <dbReference type="Proteomes" id="UP000467334"/>
    </source>
</evidence>
<dbReference type="STRING" id="46506.AA415_02206"/>
<keyword evidence="4" id="KW-1185">Reference proteome</keyword>
<dbReference type="EMBL" id="WCLE01000010">
    <property type="protein sequence ID" value="KAB5315154.1"/>
    <property type="molecule type" value="Genomic_DNA"/>
</dbReference>
<evidence type="ECO:0000313" key="3">
    <source>
        <dbReference type="EMBL" id="KWR54263.1"/>
    </source>
</evidence>
<accession>A0A108T6R4</accession>
<dbReference type="InterPro" id="IPR052595">
    <property type="entry name" value="LRRC69/RLP"/>
</dbReference>
<dbReference type="Proteomes" id="UP000467334">
    <property type="component" value="Unassembled WGS sequence"/>
</dbReference>
<dbReference type="PATRIC" id="fig|46506.5.peg.2363"/>
<evidence type="ECO:0000259" key="1">
    <source>
        <dbReference type="Pfam" id="PF13004"/>
    </source>
</evidence>
<dbReference type="SUPFAM" id="SSF52058">
    <property type="entry name" value="L domain-like"/>
    <property type="match status" value="1"/>
</dbReference>
<protein>
    <submittedName>
        <fullName evidence="3">Leucine rich repeat protein</fullName>
    </submittedName>
</protein>